<dbReference type="InterPro" id="IPR034182">
    <property type="entry name" value="Kexin/furin"/>
</dbReference>
<keyword evidence="4 6" id="KW-0720">Serine protease</keyword>
<keyword evidence="3 6" id="KW-0378">Hydrolase</keyword>
<dbReference type="GO" id="GO:0016485">
    <property type="term" value="P:protein processing"/>
    <property type="evidence" value="ECO:0007669"/>
    <property type="project" value="TreeGrafter"/>
</dbReference>
<gene>
    <name evidence="9" type="ORF">SAMN00777080_4544</name>
</gene>
<dbReference type="PANTHER" id="PTHR42884:SF14">
    <property type="entry name" value="NEUROENDOCRINE CONVERTASE 1"/>
    <property type="match status" value="1"/>
</dbReference>
<keyword evidence="10" id="KW-1185">Reference proteome</keyword>
<organism evidence="9 10">
    <name type="scientific">Aquiflexum balticum DSM 16537</name>
    <dbReference type="NCBI Taxonomy" id="758820"/>
    <lineage>
        <taxon>Bacteria</taxon>
        <taxon>Pseudomonadati</taxon>
        <taxon>Bacteroidota</taxon>
        <taxon>Cytophagia</taxon>
        <taxon>Cytophagales</taxon>
        <taxon>Cyclobacteriaceae</taxon>
        <taxon>Aquiflexum</taxon>
    </lineage>
</organism>
<dbReference type="InterPro" id="IPR000209">
    <property type="entry name" value="Peptidase_S8/S53_dom"/>
</dbReference>
<dbReference type="EMBL" id="LT838813">
    <property type="protein sequence ID" value="SMD45871.1"/>
    <property type="molecule type" value="Genomic_DNA"/>
</dbReference>
<dbReference type="NCBIfam" id="TIGR04183">
    <property type="entry name" value="Por_Secre_tail"/>
    <property type="match status" value="1"/>
</dbReference>
<evidence type="ECO:0000259" key="7">
    <source>
        <dbReference type="Pfam" id="PF00082"/>
    </source>
</evidence>
<dbReference type="CDD" id="cd04059">
    <property type="entry name" value="Peptidases_S8_Protein_convertases_Kexins_Furin-like"/>
    <property type="match status" value="1"/>
</dbReference>
<dbReference type="InterPro" id="IPR023828">
    <property type="entry name" value="Peptidase_S8_Ser-AS"/>
</dbReference>
<protein>
    <submittedName>
        <fullName evidence="9">Por secretion system C-terminal sorting domain-containing protein</fullName>
    </submittedName>
</protein>
<dbReference type="Pfam" id="PF18962">
    <property type="entry name" value="Por_Secre_tail"/>
    <property type="match status" value="1"/>
</dbReference>
<dbReference type="InterPro" id="IPR036852">
    <property type="entry name" value="Peptidase_S8/S53_dom_sf"/>
</dbReference>
<dbReference type="PRINTS" id="PR00723">
    <property type="entry name" value="SUBTILISIN"/>
</dbReference>
<evidence type="ECO:0000259" key="8">
    <source>
        <dbReference type="Pfam" id="PF18962"/>
    </source>
</evidence>
<dbReference type="PROSITE" id="PS51892">
    <property type="entry name" value="SUBTILASE"/>
    <property type="match status" value="1"/>
</dbReference>
<proteinExistence type="inferred from homology"/>
<dbReference type="PANTHER" id="PTHR42884">
    <property type="entry name" value="PROPROTEIN CONVERTASE SUBTILISIN/KEXIN-RELATED"/>
    <property type="match status" value="1"/>
</dbReference>
<dbReference type="Proteomes" id="UP000192333">
    <property type="component" value="Chromosome I"/>
</dbReference>
<feature type="active site" description="Charge relay system" evidence="5 6">
    <location>
        <position position="450"/>
    </location>
</feature>
<feature type="domain" description="Peptidase S8/S53" evidence="7">
    <location>
        <begin position="231"/>
        <end position="498"/>
    </location>
</feature>
<evidence type="ECO:0000256" key="5">
    <source>
        <dbReference type="PIRSR" id="PIRSR615500-1"/>
    </source>
</evidence>
<dbReference type="InterPro" id="IPR026444">
    <property type="entry name" value="Secre_tail"/>
</dbReference>
<sequence>MKKFVLLLVCYLTVVFGNNSFSQDYYWSSDRKISIVKDTSILLIKFKEDHDFKSTWDLFKDNKTTHKNILMEEKKIAIINITDYDPSKLEEILNNSSSIEYYTPIFKSNNTPLYPTDKIILKPKSDRDFSEINRKFSNYFSSFYKNRYGVYIITLNNYSNLIPVSNEIYESNLTEYCHPNFIVELQHDNDPLYPEQYYLNNTGQFGGTVGIDINVLGAWNSIGTFSGECNINVAILDDGVENHEDFDGRVLLGHTIGNPTGFGAPGAGSAHGQACAGIVSATHNNELGIKGVAPYTNIIPVRILGVAADLIDIADAVDWAWDEGLADILSNSWGLGPGNCTLTGVDFNNIIDAYDRARDQGRGGLGSIVVFSSGNHGSCISFPRNINGVITVGAINNNGQIWNYSNTGPEMDLVAPSGDTDLNGNVRTTDRMGNNGYENGNYTNRFGGTSAAAPQVAGVAALMLSVNPNLTEEQVRTILQQTATDMGPIGFDNTFGFGRVNAHAAVQAALPTISGPDYLCSTTTFTLQNAPVGSTVSWTVSPNHLFSGSTSGNGTNASLSPASWGTSGQATLTFSIEGDCGTVESSTEFWVGRAISYIEGPYDMAVNTVENYFATGNPYMGITDYQWSVFPSGYHWIGNQGTNGITLSFSATGLYSLELDVVNPCCARGSEIGIYVYNPWEHFTLYPNPTSDILHISLDLEARGRGGDQDFEVSLYDGQGRELIPAKQAHQEASLDLSRIPKGFYYVHIHYRDALLRRQIRVER</sequence>
<feature type="active site" description="Charge relay system" evidence="5 6">
    <location>
        <position position="271"/>
    </location>
</feature>
<evidence type="ECO:0000313" key="9">
    <source>
        <dbReference type="EMBL" id="SMD45871.1"/>
    </source>
</evidence>
<evidence type="ECO:0000256" key="3">
    <source>
        <dbReference type="ARBA" id="ARBA00022801"/>
    </source>
</evidence>
<dbReference type="AlphaFoldDB" id="A0A1W2HAR9"/>
<feature type="active site" description="Charge relay system" evidence="5 6">
    <location>
        <position position="237"/>
    </location>
</feature>
<dbReference type="Pfam" id="PF00082">
    <property type="entry name" value="Peptidase_S8"/>
    <property type="match status" value="1"/>
</dbReference>
<evidence type="ECO:0000313" key="10">
    <source>
        <dbReference type="Proteomes" id="UP000192333"/>
    </source>
</evidence>
<feature type="domain" description="Secretion system C-terminal sorting" evidence="8">
    <location>
        <begin position="685"/>
        <end position="751"/>
    </location>
</feature>
<dbReference type="PROSITE" id="PS00136">
    <property type="entry name" value="SUBTILASE_ASP"/>
    <property type="match status" value="1"/>
</dbReference>
<evidence type="ECO:0000256" key="4">
    <source>
        <dbReference type="ARBA" id="ARBA00022825"/>
    </source>
</evidence>
<dbReference type="STRING" id="758820.SAMN00777080_4544"/>
<dbReference type="GO" id="GO:0016020">
    <property type="term" value="C:membrane"/>
    <property type="evidence" value="ECO:0007669"/>
    <property type="project" value="TreeGrafter"/>
</dbReference>
<evidence type="ECO:0000256" key="2">
    <source>
        <dbReference type="ARBA" id="ARBA00022670"/>
    </source>
</evidence>
<evidence type="ECO:0000256" key="6">
    <source>
        <dbReference type="PROSITE-ProRule" id="PRU01240"/>
    </source>
</evidence>
<dbReference type="InterPro" id="IPR023827">
    <property type="entry name" value="Peptidase_S8_Asp-AS"/>
</dbReference>
<keyword evidence="2 6" id="KW-0645">Protease</keyword>
<name>A0A1W2HAR9_9BACT</name>
<comment type="similarity">
    <text evidence="1">Belongs to the peptidase S8 family. Furin subfamily.</text>
</comment>
<dbReference type="GO" id="GO:0004252">
    <property type="term" value="F:serine-type endopeptidase activity"/>
    <property type="evidence" value="ECO:0007669"/>
    <property type="project" value="UniProtKB-UniRule"/>
</dbReference>
<dbReference type="SUPFAM" id="SSF52743">
    <property type="entry name" value="Subtilisin-like"/>
    <property type="match status" value="1"/>
</dbReference>
<dbReference type="InterPro" id="IPR015500">
    <property type="entry name" value="Peptidase_S8_subtilisin-rel"/>
</dbReference>
<dbReference type="OrthoDB" id="9798386at2"/>
<accession>A0A1W2HAR9</accession>
<evidence type="ECO:0000256" key="1">
    <source>
        <dbReference type="ARBA" id="ARBA00005325"/>
    </source>
</evidence>
<dbReference type="PROSITE" id="PS00138">
    <property type="entry name" value="SUBTILASE_SER"/>
    <property type="match status" value="1"/>
</dbReference>
<dbReference type="Gene3D" id="3.40.50.200">
    <property type="entry name" value="Peptidase S8/S53 domain"/>
    <property type="match status" value="1"/>
</dbReference>
<reference evidence="10" key="1">
    <citation type="submission" date="2017-04" db="EMBL/GenBank/DDBJ databases">
        <authorList>
            <person name="Varghese N."/>
            <person name="Submissions S."/>
        </authorList>
    </citation>
    <scope>NUCLEOTIDE SEQUENCE [LARGE SCALE GENOMIC DNA]</scope>
    <source>
        <strain evidence="10">DSM 16537</strain>
    </source>
</reference>